<reference evidence="2" key="1">
    <citation type="submission" date="2024-07" db="EMBL/GenBank/DDBJ databases">
        <title>Complete genome sequence of Verrucomicrobiaceae bacterium NT6N.</title>
        <authorList>
            <person name="Huang C."/>
            <person name="Takami H."/>
            <person name="Hamasaki K."/>
        </authorList>
    </citation>
    <scope>NUCLEOTIDE SEQUENCE</scope>
    <source>
        <strain evidence="2">NT6N</strain>
    </source>
</reference>
<evidence type="ECO:0008006" key="3">
    <source>
        <dbReference type="Google" id="ProtNLM"/>
    </source>
</evidence>
<dbReference type="EMBL" id="AP026866">
    <property type="protein sequence ID" value="BDS05661.1"/>
    <property type="molecule type" value="Genomic_DNA"/>
</dbReference>
<sequence>MQKCMSPYFLLLLCVAHRPQFRASYRYPSIRAQHFHKKANKPTQLVDDQKTHQAERTDES</sequence>
<feature type="compositionally biased region" description="Basic and acidic residues" evidence="1">
    <location>
        <begin position="47"/>
        <end position="60"/>
    </location>
</feature>
<feature type="region of interest" description="Disordered" evidence="1">
    <location>
        <begin position="35"/>
        <end position="60"/>
    </location>
</feature>
<protein>
    <recommendedName>
        <fullName evidence="3">Secreted protein</fullName>
    </recommendedName>
</protein>
<dbReference type="AlphaFoldDB" id="A0AAT9FHZ4"/>
<evidence type="ECO:0000256" key="1">
    <source>
        <dbReference type="SAM" id="MobiDB-lite"/>
    </source>
</evidence>
<name>A0AAT9FHZ4_9BACT</name>
<gene>
    <name evidence="2" type="ORF">NT6N_07010</name>
</gene>
<evidence type="ECO:0000313" key="2">
    <source>
        <dbReference type="EMBL" id="BDS05661.1"/>
    </source>
</evidence>
<dbReference type="KEGG" id="osu:NT6N_07010"/>
<organism evidence="2">
    <name type="scientific">Oceaniferula spumae</name>
    <dbReference type="NCBI Taxonomy" id="2979115"/>
    <lineage>
        <taxon>Bacteria</taxon>
        <taxon>Pseudomonadati</taxon>
        <taxon>Verrucomicrobiota</taxon>
        <taxon>Verrucomicrobiia</taxon>
        <taxon>Verrucomicrobiales</taxon>
        <taxon>Verrucomicrobiaceae</taxon>
        <taxon>Oceaniferula</taxon>
    </lineage>
</organism>
<accession>A0AAT9FHZ4</accession>
<proteinExistence type="predicted"/>